<reference evidence="3 4" key="1">
    <citation type="journal article" date="2024" name="Science">
        <title>Giant polyketide synthase enzymes in the biosynthesis of giant marine polyether toxins.</title>
        <authorList>
            <person name="Fallon T.R."/>
            <person name="Shende V.V."/>
            <person name="Wierzbicki I.H."/>
            <person name="Pendleton A.L."/>
            <person name="Watervoot N.F."/>
            <person name="Auber R.P."/>
            <person name="Gonzalez D.J."/>
            <person name="Wisecaver J.H."/>
            <person name="Moore B.S."/>
        </authorList>
    </citation>
    <scope>NUCLEOTIDE SEQUENCE [LARGE SCALE GENOMIC DNA]</scope>
    <source>
        <strain evidence="3 4">12B1</strain>
    </source>
</reference>
<evidence type="ECO:0000313" key="3">
    <source>
        <dbReference type="EMBL" id="KAL1522747.1"/>
    </source>
</evidence>
<sequence>MQRVTLDDFRTLQAELLKARQALHESETKLKCQALEIEKHRAVAALFPSAAPRPHVAGRPAASANPFGSLPPQDVGVQTDESGGAPLALPDIPRTPTKKEDGDADLTGASCSLRTAAPTCVTPETHAAENGRPSHPLRTPSCARIGVCLSLLQRQQERGLVRLVFHGWCAAHSNTQILHNMSGIAAMIRHKQPVSQDVVVTPVAAPTPADKAMRARIARLEEELAASDMERENAVATAVEAVKKQYEGTHGSRGTGATAQLERKVSALEAELARYKDGMMMERRRNASVLQELARSLTATHSRAMVELKKQQCSSDGEHTQDAVRPQHTVAT</sequence>
<organism evidence="3 4">
    <name type="scientific">Prymnesium parvum</name>
    <name type="common">Toxic golden alga</name>
    <dbReference type="NCBI Taxonomy" id="97485"/>
    <lineage>
        <taxon>Eukaryota</taxon>
        <taxon>Haptista</taxon>
        <taxon>Haptophyta</taxon>
        <taxon>Prymnesiophyceae</taxon>
        <taxon>Prymnesiales</taxon>
        <taxon>Prymnesiaceae</taxon>
        <taxon>Prymnesium</taxon>
    </lineage>
</organism>
<evidence type="ECO:0000313" key="4">
    <source>
        <dbReference type="Proteomes" id="UP001515480"/>
    </source>
</evidence>
<gene>
    <name evidence="3" type="ORF">AB1Y20_017720</name>
</gene>
<keyword evidence="1" id="KW-0175">Coiled coil</keyword>
<evidence type="ECO:0000256" key="2">
    <source>
        <dbReference type="SAM" id="MobiDB-lite"/>
    </source>
</evidence>
<dbReference type="EMBL" id="JBGBPQ010000006">
    <property type="protein sequence ID" value="KAL1522747.1"/>
    <property type="molecule type" value="Genomic_DNA"/>
</dbReference>
<evidence type="ECO:0008006" key="5">
    <source>
        <dbReference type="Google" id="ProtNLM"/>
    </source>
</evidence>
<name>A0AB34JND2_PRYPA</name>
<protein>
    <recommendedName>
        <fullName evidence="5">Centrosomal protein of 162 kDa</fullName>
    </recommendedName>
</protein>
<dbReference type="Proteomes" id="UP001515480">
    <property type="component" value="Unassembled WGS sequence"/>
</dbReference>
<evidence type="ECO:0000256" key="1">
    <source>
        <dbReference type="SAM" id="Coils"/>
    </source>
</evidence>
<feature type="region of interest" description="Disordered" evidence="2">
    <location>
        <begin position="54"/>
        <end position="108"/>
    </location>
</feature>
<feature type="compositionally biased region" description="Basic and acidic residues" evidence="2">
    <location>
        <begin position="310"/>
        <end position="322"/>
    </location>
</feature>
<feature type="coiled-coil region" evidence="1">
    <location>
        <begin position="217"/>
        <end position="278"/>
    </location>
</feature>
<dbReference type="AlphaFoldDB" id="A0AB34JND2"/>
<accession>A0AB34JND2</accession>
<comment type="caution">
    <text evidence="3">The sequence shown here is derived from an EMBL/GenBank/DDBJ whole genome shotgun (WGS) entry which is preliminary data.</text>
</comment>
<keyword evidence="4" id="KW-1185">Reference proteome</keyword>
<proteinExistence type="predicted"/>
<feature type="region of interest" description="Disordered" evidence="2">
    <location>
        <begin position="310"/>
        <end position="332"/>
    </location>
</feature>